<dbReference type="SUPFAM" id="SSF57625">
    <property type="entry name" value="Invertebrate chitin-binding proteins"/>
    <property type="match status" value="1"/>
</dbReference>
<reference evidence="3" key="2">
    <citation type="submission" date="2022-10" db="EMBL/GenBank/DDBJ databases">
        <authorList>
            <consortium name="ENA_rothamsted_submissions"/>
            <consortium name="culmorum"/>
            <person name="King R."/>
        </authorList>
    </citation>
    <scope>NUCLEOTIDE SEQUENCE</scope>
</reference>
<dbReference type="GO" id="GO:0008061">
    <property type="term" value="F:chitin binding"/>
    <property type="evidence" value="ECO:0007669"/>
    <property type="project" value="InterPro"/>
</dbReference>
<protein>
    <recommendedName>
        <fullName evidence="2">Chitin-binding type-2 domain-containing protein</fullName>
    </recommendedName>
</protein>
<dbReference type="Pfam" id="PF01607">
    <property type="entry name" value="CBM_14"/>
    <property type="match status" value="1"/>
</dbReference>
<dbReference type="InterPro" id="IPR002557">
    <property type="entry name" value="Chitin-bd_dom"/>
</dbReference>
<name>A0A9N9RL53_9DIPT</name>
<dbReference type="AlphaFoldDB" id="A0A9N9RL53"/>
<accession>A0A9N9RL53</accession>
<dbReference type="EMBL" id="OU895877">
    <property type="protein sequence ID" value="CAG9798259.1"/>
    <property type="molecule type" value="Genomic_DNA"/>
</dbReference>
<dbReference type="InterPro" id="IPR036508">
    <property type="entry name" value="Chitin-bd_dom_sf"/>
</dbReference>
<dbReference type="OrthoDB" id="6422323at2759"/>
<evidence type="ECO:0000313" key="4">
    <source>
        <dbReference type="Proteomes" id="UP001153620"/>
    </source>
</evidence>
<dbReference type="GO" id="GO:0005576">
    <property type="term" value="C:extracellular region"/>
    <property type="evidence" value="ECO:0007669"/>
    <property type="project" value="InterPro"/>
</dbReference>
<reference evidence="3" key="1">
    <citation type="submission" date="2022-01" db="EMBL/GenBank/DDBJ databases">
        <authorList>
            <person name="King R."/>
        </authorList>
    </citation>
    <scope>NUCLEOTIDE SEQUENCE</scope>
</reference>
<feature type="domain" description="Chitin-binding type-2" evidence="2">
    <location>
        <begin position="36"/>
        <end position="102"/>
    </location>
</feature>
<sequence>MAVKVVLRILFNCLLILQAFGMSVNGSALPNSVPDFNCVEYAQKIGANWTTLNLPHATDCRKFYQCSANGGLIAMTCADAKETRFNPWTNRCEWNSTIECITFDQFMEISNTNSCD</sequence>
<proteinExistence type="predicted"/>
<keyword evidence="1" id="KW-0732">Signal</keyword>
<dbReference type="Gene3D" id="2.170.140.10">
    <property type="entry name" value="Chitin binding domain"/>
    <property type="match status" value="1"/>
</dbReference>
<evidence type="ECO:0000256" key="1">
    <source>
        <dbReference type="SAM" id="SignalP"/>
    </source>
</evidence>
<feature type="chain" id="PRO_5040133848" description="Chitin-binding type-2 domain-containing protein" evidence="1">
    <location>
        <begin position="22"/>
        <end position="116"/>
    </location>
</feature>
<feature type="signal peptide" evidence="1">
    <location>
        <begin position="1"/>
        <end position="21"/>
    </location>
</feature>
<gene>
    <name evidence="3" type="ORF">CHIRRI_LOCUS1244</name>
</gene>
<evidence type="ECO:0000313" key="3">
    <source>
        <dbReference type="EMBL" id="CAG9798259.1"/>
    </source>
</evidence>
<evidence type="ECO:0000259" key="2">
    <source>
        <dbReference type="SMART" id="SM00494"/>
    </source>
</evidence>
<dbReference type="SMART" id="SM00494">
    <property type="entry name" value="ChtBD2"/>
    <property type="match status" value="1"/>
</dbReference>
<organism evidence="3 4">
    <name type="scientific">Chironomus riparius</name>
    <dbReference type="NCBI Taxonomy" id="315576"/>
    <lineage>
        <taxon>Eukaryota</taxon>
        <taxon>Metazoa</taxon>
        <taxon>Ecdysozoa</taxon>
        <taxon>Arthropoda</taxon>
        <taxon>Hexapoda</taxon>
        <taxon>Insecta</taxon>
        <taxon>Pterygota</taxon>
        <taxon>Neoptera</taxon>
        <taxon>Endopterygota</taxon>
        <taxon>Diptera</taxon>
        <taxon>Nematocera</taxon>
        <taxon>Chironomoidea</taxon>
        <taxon>Chironomidae</taxon>
        <taxon>Chironominae</taxon>
        <taxon>Chironomus</taxon>
    </lineage>
</organism>
<keyword evidence="4" id="KW-1185">Reference proteome</keyword>
<dbReference type="Proteomes" id="UP001153620">
    <property type="component" value="Chromosome 1"/>
</dbReference>